<dbReference type="Proteomes" id="UP000828390">
    <property type="component" value="Unassembled WGS sequence"/>
</dbReference>
<evidence type="ECO:0000313" key="3">
    <source>
        <dbReference type="Proteomes" id="UP000828390"/>
    </source>
</evidence>
<dbReference type="AlphaFoldDB" id="A0A9D4GI42"/>
<feature type="compositionally biased region" description="Polar residues" evidence="1">
    <location>
        <begin position="90"/>
        <end position="99"/>
    </location>
</feature>
<comment type="caution">
    <text evidence="2">The sequence shown here is derived from an EMBL/GenBank/DDBJ whole genome shotgun (WGS) entry which is preliminary data.</text>
</comment>
<gene>
    <name evidence="2" type="ORF">DPMN_142893</name>
</gene>
<name>A0A9D4GI42_DREPO</name>
<sequence length="99" mass="10908">MARFFTLPKTSPSYCDLDTRASDFNKERGHQVRFVKRDGNSVTFVGFGYCLSAGKEALDLPVYKGLHNGKLVTPPADASGTTSEEKVQNSKDQYTRSIG</sequence>
<protein>
    <submittedName>
        <fullName evidence="2">Uncharacterized protein</fullName>
    </submittedName>
</protein>
<proteinExistence type="predicted"/>
<feature type="region of interest" description="Disordered" evidence="1">
    <location>
        <begin position="71"/>
        <end position="99"/>
    </location>
</feature>
<reference evidence="2" key="2">
    <citation type="submission" date="2020-11" db="EMBL/GenBank/DDBJ databases">
        <authorList>
            <person name="McCartney M.A."/>
            <person name="Auch B."/>
            <person name="Kono T."/>
            <person name="Mallez S."/>
            <person name="Becker A."/>
            <person name="Gohl D.M."/>
            <person name="Silverstein K.A.T."/>
            <person name="Koren S."/>
            <person name="Bechman K.B."/>
            <person name="Herman A."/>
            <person name="Abrahante J.E."/>
            <person name="Garbe J."/>
        </authorList>
    </citation>
    <scope>NUCLEOTIDE SEQUENCE</scope>
    <source>
        <strain evidence="2">Duluth1</strain>
        <tissue evidence="2">Whole animal</tissue>
    </source>
</reference>
<organism evidence="2 3">
    <name type="scientific">Dreissena polymorpha</name>
    <name type="common">Zebra mussel</name>
    <name type="synonym">Mytilus polymorpha</name>
    <dbReference type="NCBI Taxonomy" id="45954"/>
    <lineage>
        <taxon>Eukaryota</taxon>
        <taxon>Metazoa</taxon>
        <taxon>Spiralia</taxon>
        <taxon>Lophotrochozoa</taxon>
        <taxon>Mollusca</taxon>
        <taxon>Bivalvia</taxon>
        <taxon>Autobranchia</taxon>
        <taxon>Heteroconchia</taxon>
        <taxon>Euheterodonta</taxon>
        <taxon>Imparidentia</taxon>
        <taxon>Neoheterodontei</taxon>
        <taxon>Myida</taxon>
        <taxon>Dreissenoidea</taxon>
        <taxon>Dreissenidae</taxon>
        <taxon>Dreissena</taxon>
    </lineage>
</organism>
<dbReference type="EMBL" id="JAIWYP010000006">
    <property type="protein sequence ID" value="KAH3814397.1"/>
    <property type="molecule type" value="Genomic_DNA"/>
</dbReference>
<evidence type="ECO:0000256" key="1">
    <source>
        <dbReference type="SAM" id="MobiDB-lite"/>
    </source>
</evidence>
<accession>A0A9D4GI42</accession>
<keyword evidence="3" id="KW-1185">Reference proteome</keyword>
<evidence type="ECO:0000313" key="2">
    <source>
        <dbReference type="EMBL" id="KAH3814397.1"/>
    </source>
</evidence>
<reference evidence="2" key="1">
    <citation type="journal article" date="2019" name="bioRxiv">
        <title>The Genome of the Zebra Mussel, Dreissena polymorpha: A Resource for Invasive Species Research.</title>
        <authorList>
            <person name="McCartney M.A."/>
            <person name="Auch B."/>
            <person name="Kono T."/>
            <person name="Mallez S."/>
            <person name="Zhang Y."/>
            <person name="Obille A."/>
            <person name="Becker A."/>
            <person name="Abrahante J.E."/>
            <person name="Garbe J."/>
            <person name="Badalamenti J.P."/>
            <person name="Herman A."/>
            <person name="Mangelson H."/>
            <person name="Liachko I."/>
            <person name="Sullivan S."/>
            <person name="Sone E.D."/>
            <person name="Koren S."/>
            <person name="Silverstein K.A.T."/>
            <person name="Beckman K.B."/>
            <person name="Gohl D.M."/>
        </authorList>
    </citation>
    <scope>NUCLEOTIDE SEQUENCE</scope>
    <source>
        <strain evidence="2">Duluth1</strain>
        <tissue evidence="2">Whole animal</tissue>
    </source>
</reference>